<dbReference type="GO" id="GO:0006011">
    <property type="term" value="P:UDP-alpha-D-glucose metabolic process"/>
    <property type="evidence" value="ECO:0007669"/>
    <property type="project" value="InterPro"/>
</dbReference>
<organism evidence="2 3">
    <name type="scientific">Vibrio penaeicida</name>
    <dbReference type="NCBI Taxonomy" id="104609"/>
    <lineage>
        <taxon>Bacteria</taxon>
        <taxon>Pseudomonadati</taxon>
        <taxon>Pseudomonadota</taxon>
        <taxon>Gammaproteobacteria</taxon>
        <taxon>Vibrionales</taxon>
        <taxon>Vibrionaceae</taxon>
        <taxon>Vibrio</taxon>
    </lineage>
</organism>
<dbReference type="GO" id="GO:0030244">
    <property type="term" value="P:cellulose biosynthetic process"/>
    <property type="evidence" value="ECO:0007669"/>
    <property type="project" value="UniProtKB-KW"/>
</dbReference>
<evidence type="ECO:0000313" key="2">
    <source>
        <dbReference type="EMBL" id="GLQ74287.1"/>
    </source>
</evidence>
<dbReference type="EMBL" id="BSNX01000055">
    <property type="protein sequence ID" value="GLQ74287.1"/>
    <property type="molecule type" value="Genomic_DNA"/>
</dbReference>
<accession>A0AAV5NUK5</accession>
<dbReference type="Pfam" id="PF03170">
    <property type="entry name" value="BcsB"/>
    <property type="match status" value="1"/>
</dbReference>
<protein>
    <recommendedName>
        <fullName evidence="1">Cyclic di-GMP-binding protein</fullName>
    </recommendedName>
    <alternativeName>
        <fullName evidence="1">Cellulose synthase regulatory subunit</fullName>
    </alternativeName>
</protein>
<feature type="signal peptide" evidence="1">
    <location>
        <begin position="1"/>
        <end position="18"/>
    </location>
</feature>
<feature type="transmembrane region" description="Helical" evidence="1">
    <location>
        <begin position="627"/>
        <end position="649"/>
    </location>
</feature>
<feature type="chain" id="PRO_5043110109" description="Cyclic di-GMP-binding protein" evidence="1">
    <location>
        <begin position="19"/>
        <end position="657"/>
    </location>
</feature>
<evidence type="ECO:0000256" key="1">
    <source>
        <dbReference type="RuleBase" id="RU365021"/>
    </source>
</evidence>
<keyword evidence="1" id="KW-0973">c-di-GMP</keyword>
<name>A0AAV5NUK5_9VIBR</name>
<dbReference type="Proteomes" id="UP001156690">
    <property type="component" value="Unassembled WGS sequence"/>
</dbReference>
<keyword evidence="1" id="KW-0135">Cellulose biosynthesis</keyword>
<comment type="subcellular location">
    <subcellularLocation>
        <location evidence="1">Cell inner membrane</location>
    </subcellularLocation>
</comment>
<evidence type="ECO:0000313" key="3">
    <source>
        <dbReference type="Proteomes" id="UP001156690"/>
    </source>
</evidence>
<keyword evidence="1" id="KW-1003">Cell membrane</keyword>
<dbReference type="GO" id="GO:0005886">
    <property type="term" value="C:plasma membrane"/>
    <property type="evidence" value="ECO:0007669"/>
    <property type="project" value="UniProtKB-SubCell"/>
</dbReference>
<reference evidence="3" key="1">
    <citation type="journal article" date="2019" name="Int. J. Syst. Evol. Microbiol.">
        <title>The Global Catalogue of Microorganisms (GCM) 10K type strain sequencing project: providing services to taxonomists for standard genome sequencing and annotation.</title>
        <authorList>
            <consortium name="The Broad Institute Genomics Platform"/>
            <consortium name="The Broad Institute Genome Sequencing Center for Infectious Disease"/>
            <person name="Wu L."/>
            <person name="Ma J."/>
        </authorList>
    </citation>
    <scope>NUCLEOTIDE SEQUENCE [LARGE SCALE GENOMIC DNA]</scope>
    <source>
        <strain evidence="3">NBRC 15640</strain>
    </source>
</reference>
<comment type="subunit">
    <text evidence="1">Tightly associated with the cellulose synthase catalytic subunit.</text>
</comment>
<comment type="function">
    <text evidence="1">Binds the cellulose synthase activator, bis-(3'-5') cyclic diguanylic acid (c-di-GMP).</text>
</comment>
<comment type="pathway">
    <text evidence="1">Glycan metabolism; bacterial cellulose biosynthesis.</text>
</comment>
<keyword evidence="1" id="KW-0997">Cell inner membrane</keyword>
<dbReference type="AlphaFoldDB" id="A0AAV5NUK5"/>
<sequence length="657" mass="74019">MTRFFFLLCFVISLNAVAEKKVTVPLTYSTVNQGDIVLRGQTQMINLPISILEGQKVEKLHLSLAVFNNNAVDKSLLWISTGKRTLVNIELKQRSQFQQLDVTIPPELISKRDSSLNIRIQHISNDPSHVVDATELTTVINAESSNYSLTYIESTNTVDQTLLAYNDMIRSGQGHGLPVQMVSLVEDNQDLSLGIAASLVQGWTLKSGSEDYKFDYITSRSASFSTTKPTVVYGTRDNLLNSGWIDLETHNAISGPYLKTGKNPKGIDWLLVISGNSPMEVKRASKVFANNLRRLPDSASSVIKVDDAMKDTSLKSAKKYLVSEFTDQVELTDSPLALSLIMPSNIMFSSEDNAKLNLLLQHSRVSPGEGSMILRVNGKYANSLPLRSSYWRDNQHYRINIPMKDFRPGINHISVQVYGPVDIRNQQRRFKVYMSDNSNLHLSSWVKFIPTEGHSVSPTDFLAITDDCGKQAQITLDPGNPEQLTKLWRLLSHVSHRTHKAMPGLLVTSEAQQKRQLHIKLNETNEENFVFEQTESDSKWEELKHTLFDFIAHSESETDDFGQSLNAHELAYVRHTNDKGWYRLQLTESSPEKFDDFLRSESSAPPKGVLSEKEFSSNSSQFFKAAFIGYPAALSVIALIIIWWMSAFVSRFLEARK</sequence>
<keyword evidence="3" id="KW-1185">Reference proteome</keyword>
<keyword evidence="1" id="KW-1133">Transmembrane helix</keyword>
<keyword evidence="1" id="KW-0732">Signal</keyword>
<comment type="similarity">
    <text evidence="1">Belongs to the AcsB/BcsB family.</text>
</comment>
<gene>
    <name evidence="2" type="ORF">GCM10007932_36480</name>
</gene>
<dbReference type="InterPro" id="IPR018513">
    <property type="entry name" value="Cell_synthase_bac"/>
</dbReference>
<proteinExistence type="inferred from homology"/>
<dbReference type="RefSeq" id="WP_126609391.1">
    <property type="nucleotide sequence ID" value="NZ_AP025145.1"/>
</dbReference>
<keyword evidence="1" id="KW-0472">Membrane</keyword>
<dbReference type="Gene3D" id="2.60.120.260">
    <property type="entry name" value="Galactose-binding domain-like"/>
    <property type="match status" value="2"/>
</dbReference>
<comment type="caution">
    <text evidence="2">The sequence shown here is derived from an EMBL/GenBank/DDBJ whole genome shotgun (WGS) entry which is preliminary data.</text>
</comment>
<keyword evidence="1" id="KW-0812">Transmembrane</keyword>